<dbReference type="FunFam" id="2.10.25.10:FF:000010">
    <property type="entry name" value="Pro-epidermal growth factor"/>
    <property type="match status" value="1"/>
</dbReference>
<feature type="domain" description="EGF-like" evidence="12">
    <location>
        <begin position="459"/>
        <end position="501"/>
    </location>
</feature>
<feature type="domain" description="EGF-like" evidence="12">
    <location>
        <begin position="791"/>
        <end position="832"/>
    </location>
</feature>
<feature type="domain" description="EGF-like" evidence="12">
    <location>
        <begin position="1408"/>
        <end position="1450"/>
    </location>
</feature>
<keyword evidence="5" id="KW-0732">Signal</keyword>
<feature type="domain" description="TB" evidence="13">
    <location>
        <begin position="1075"/>
        <end position="1128"/>
    </location>
</feature>
<feature type="region of interest" description="Disordered" evidence="11">
    <location>
        <begin position="2162"/>
        <end position="2205"/>
    </location>
</feature>
<sequence length="2967" mass="327191">MCTNGRCVNELGSFRCVCDRGFTPSVDGKSCVDTTLGRCYAKVQNNRCSEPLKRFLTISQCCCGMEDSGQRGWDDPCKPCPTEDSEEYRKVCCKGAGLTCGGEDVDECKNNAGMKNYSVCVNGECQNIMKDYMCVCHAGFRGDVTKKLCNDINECREDPRLCQGGFCQNLPGSFSCDCPKGFSLNAESRICEDIDECQLEGQCIDGTCINTVGSFQCQCPTNYQLDRSSRICQDKRTAQCWTKITDGRCEEAINGAVPLEICCNTVGKGWGSPCSKCPVKTGDERCAQGYAIQNQTRCTDIDECTKFSGLCKNGICRNTLGSFACECATGLMLDASGRTCVDHREEVCYGTISSRGCENPYGGRYKRVDCCCSVVGGGWGNPCQECPLENTDEFKALCGNPTKGFKSVDTITGPRIQDINECAIQGICRNGRCINSQGGFQCDCRQGYALDGQRHDCVDINECRISAELCGNGTCVNIPGSFRCDCFSGFENAAMMMEVCVDKDECERSPCAAGQCVNTVGSYVCICPDGMELMQDGVTCRDKNECLNPSMCLNGVCQNFRGGFQCLCNPGFTVTEDMKSCVDIDECEVDKGNCQEFCNNTLGSFECYCSAGFSLQADGLTCRDIDECTIGIDLCGASSNCTNLQGGYFCTCGLGYDYTVDRRSCIDVDECQNDPRLCSNGVCRNTRGSFECICGDGYVLAKGTTACVDVDECKINLDQCSVGSSCNNTIGSYICNCNQGFVGIGNDCIDIDECTTGEAQCHGRSTCVNSLGSFDCVCAPGYTGDGTDCNDVDECLQEGQLCENGHCTNIEGSFECQCELGYIPAEDKQSCEDIDECRLFPLCYNGRCENMPGMFRCVCDDGFQLDKQGTNCTDIDECSATGMCINGRCVNEMGKYRCECDDDFMPNLAGTGCIDMRKGQCHLDIVNDTCLNPLPSAFRAVCCCTTGKAWGEPCEQCPLRGTEEFLRLCPGGIGFVPDPFTLVIKDVDECREIPGVCSEGRCLNTLGSFNCYCPKGFKHDIRTGTCIDVNECEEIKFVCGLDGICLNTNGSFDCVCPEGQTPNPIDGRCEDNRPQECYMDIERETFCINKFSRNVTRTNCCCTGVGRAYSTECRRCPKQGSSEFEALCLDVSVTFVPPTTDGGLSNQATTAVPVTQAPRVVDECGLFPELCLYGKCIDTRRSYRCECPLGFAVDARGVKCQDLDECKMSPCKNGTCLNTFGSFICRCPTGLTLDITSLSCEDIDECLEPDYCNNGRCENFIGGFNCSCNGGFARSEDQTTCEDIDECTLISGICGNGTCVNTGGSYHCRCHVGFRLDRTGVCQDIDECSTLVGVCRNGRCINNVGGYTCDCIPGYTASSDKTRCRDVNECTEVPGYCQNGICTNTIGSSRCRCRMGYRMNQSGDACIDVNECDDNPNYCQVRGRCVNTPGSYRCVCEQGYEVGNGGTRCIDVRVGYCFTTFDGDGCSKPMARKTRKSVCCCTMGAGWGDPCELCPRQNTSDFTLICPSGIGFVMNRQGITDVNECRHLSGLCQNGECINNDGSYRCKCKMGYKLDPTGKKCVDENECLTAGVCGNGNCSNIDGSYRCTCPRGYTQGRYSPRCVDVNECADNYDLCAYRCVNTPGSYRCVCPRGFELASDKKHCRDINECNQTSSLCTFVCKNFIGGYKCRCPPGFRGDGTTCKDIDECRDQPGICQHGSCRNLAGTHICNCDSGYARSSDGKRCEDTRKGLCFAVIRNDVCQAVTTKMMKIKKKECCCTAGKAWGTGCEKCPRRGTEEYAYLCETLAQIKNVCDMVPGLCLNGKCISLSGGYRCMCSVGYKLTMDGKRCLDINECEKDSSLCQFTCANTDGSYICSCPIGYLLRSDRRTCTDEDECSTGRHNCLHNCINTVGSFSCGCPNGYVRNGVTCVDKDECTTIQDICGFGTCKNLPGSYSCVCNQGYRYDASTKRCVGNTQCSNSLCQFGCNTLGGGYRCRCPPGFAQDFYYNQCVDINECSNSFLCGQALCRNTLGGYYCTCHQGYVLKADGRSCQDMNECTLGVSPCSFGCDNKQGGFSCRCPRNYHPIGGGHCLSPYGEACYECALSKGGDKGVPLVNKNATEAQRTQKTAPYHIVPSGSSGYGQQYPRRNQGYSPPFQGQGHRSSSAQLPQYNQQIYPQPNWQAAQPKRGFQTQTQHRMPAQQNQGFQFSYTPPGSKRKRRSTRHRTEKFTVEVPANISSAQPILRLVPVLFEFNGTFHYTIVHGNKILFALEERDGVSFLHVRTRLHRKGTFPLLIKGVLSESKVKREDSKHERPKTTTAKKSNSFKILQELLASSYSEGMADIEDLRSSWKIPVLFESLLVEHAVSGRVSEKTLCFQSMHARTRLENKIPPSKCHYDNYKFIIIACPNNKSLSPRSTEQQVGSSAIFVMLPLGSLALARLLSLAVKLKMADGARFPVPRFNSHNQHIPRSFSSKNPALYGKFQGPATGIFSSQSTTSSVNTVRRHVPQSFAGQGHKQDNTRRFLPQFPQNHRDIQQHRPPMGLPSSNVHQKPMPESQLTNKDTQLENATGFPTSRQFQVLPRNSQTNVDGKLLQMSNPTSSSSYPPHGQPLLQNNFSQAPSQIPPMAFPVPFSGPISVPPPPVPLPFPTPLPGNIVSPAMPLSVAPIIQPVDVPKTKTSEVSSQEWIDNFLKERGIEKQRTQTSCQSHLKLHEAKQLMAEWAQLISELSLQKDKLDALATGSNDLGWRQELEKAQKLKSRVEQIQGQFSHDEIEHLHQQVLKRKKKREWQKRKRKEEFDIRKETMTRTKSMKHEAGGVLGEVKRKQTDATKAVELLKALTKLREARKQEAEVKGVYIKPTEEQNRKFEERVKWLENVMMPRRELYEAEEKTLRVMLAEEEEEKEKERLENERKKQESLGLSDQMDWFRSYYQQAEHSIPSLLQIRRQWDAFLVPSTFPGASRIPDGFVSPAEPSSELWKTALIDKG</sequence>
<keyword evidence="10" id="KW-0175">Coiled coil</keyword>
<feature type="compositionally biased region" description="Basic residues" evidence="11">
    <location>
        <begin position="2195"/>
        <end position="2205"/>
    </location>
</feature>
<dbReference type="SUPFAM" id="SSF57184">
    <property type="entry name" value="Growth factor receptor domain"/>
    <property type="match status" value="9"/>
</dbReference>
<gene>
    <name evidence="14" type="ORF">P5673_025858</name>
</gene>
<feature type="domain" description="EGF-like" evidence="12">
    <location>
        <begin position="667"/>
        <end position="704"/>
    </location>
</feature>
<dbReference type="SMART" id="SM00179">
    <property type="entry name" value="EGF_CA"/>
    <property type="match status" value="38"/>
</dbReference>
<evidence type="ECO:0000256" key="8">
    <source>
        <dbReference type="ARBA" id="ARBA00023180"/>
    </source>
</evidence>
<dbReference type="GO" id="GO:0005509">
    <property type="term" value="F:calcium ion binding"/>
    <property type="evidence" value="ECO:0007669"/>
    <property type="project" value="InterPro"/>
</dbReference>
<feature type="compositionally biased region" description="Polar residues" evidence="11">
    <location>
        <begin position="2170"/>
        <end position="2192"/>
    </location>
</feature>
<evidence type="ECO:0000256" key="7">
    <source>
        <dbReference type="ARBA" id="ARBA00023157"/>
    </source>
</evidence>
<dbReference type="FunFam" id="2.10.25.10:FF:000014">
    <property type="entry name" value="Latent-transforming growth factor beta-binding protein 3"/>
    <property type="match status" value="3"/>
</dbReference>
<feature type="domain" description="EGF-like" evidence="12">
    <location>
        <begin position="1684"/>
        <end position="1725"/>
    </location>
</feature>
<dbReference type="InterPro" id="IPR017878">
    <property type="entry name" value="TB_dom"/>
</dbReference>
<keyword evidence="7 9" id="KW-1015">Disulfide bond</keyword>
<proteinExistence type="predicted"/>
<evidence type="ECO:0000256" key="10">
    <source>
        <dbReference type="SAM" id="Coils"/>
    </source>
</evidence>
<dbReference type="FunFam" id="2.10.25.10:FF:000017">
    <property type="entry name" value="latent-transforming growth factor beta-binding protein 4 isoform X1"/>
    <property type="match status" value="1"/>
</dbReference>
<dbReference type="InterPro" id="IPR000742">
    <property type="entry name" value="EGF"/>
</dbReference>
<feature type="domain" description="EGF-like" evidence="12">
    <location>
        <begin position="1911"/>
        <end position="1952"/>
    </location>
</feature>
<dbReference type="PROSITE" id="PS50026">
    <property type="entry name" value="EGF_3"/>
    <property type="match status" value="32"/>
</dbReference>
<dbReference type="SUPFAM" id="SSF57196">
    <property type="entry name" value="EGF/Laminin"/>
    <property type="match status" value="10"/>
</dbReference>
<comment type="caution">
    <text evidence="9">Lacks conserved residue(s) required for the propagation of feature annotation.</text>
</comment>
<dbReference type="InterPro" id="IPR000152">
    <property type="entry name" value="EGF-type_Asp/Asn_hydroxyl_site"/>
</dbReference>
<feature type="domain" description="EGF-like" evidence="12">
    <location>
        <begin position="1202"/>
        <end position="1241"/>
    </location>
</feature>
<dbReference type="Gene3D" id="2.10.25.10">
    <property type="entry name" value="Laminin"/>
    <property type="match status" value="37"/>
</dbReference>
<feature type="domain" description="EGF-like" evidence="12">
    <location>
        <begin position="1563"/>
        <end position="1603"/>
    </location>
</feature>
<dbReference type="InterPro" id="IPR036773">
    <property type="entry name" value="TB_dom_sf"/>
</dbReference>
<protein>
    <submittedName>
        <fullName evidence="14">Fibrillin-2</fullName>
    </submittedName>
</protein>
<feature type="domain" description="EGF-like" evidence="12">
    <location>
        <begin position="1242"/>
        <end position="1282"/>
    </location>
</feature>
<keyword evidence="6" id="KW-0677">Repeat</keyword>
<dbReference type="InterPro" id="IPR018097">
    <property type="entry name" value="EGF_Ca-bd_CS"/>
</dbReference>
<evidence type="ECO:0000256" key="3">
    <source>
        <dbReference type="ARBA" id="ARBA00022530"/>
    </source>
</evidence>
<dbReference type="InterPro" id="IPR009030">
    <property type="entry name" value="Growth_fac_rcpt_cys_sf"/>
</dbReference>
<feature type="domain" description="EGF-like" evidence="12">
    <location>
        <begin position="1028"/>
        <end position="1070"/>
    </location>
</feature>
<dbReference type="InterPro" id="IPR049883">
    <property type="entry name" value="NOTCH1_EGF-like"/>
</dbReference>
<feature type="domain" description="EGF-like" evidence="12">
    <location>
        <begin position="151"/>
        <end position="192"/>
    </location>
</feature>
<feature type="region of interest" description="Disordered" evidence="11">
    <location>
        <begin position="2513"/>
        <end position="2540"/>
    </location>
</feature>
<evidence type="ECO:0000256" key="4">
    <source>
        <dbReference type="ARBA" id="ARBA00022536"/>
    </source>
</evidence>
<feature type="domain" description="EGF-like" evidence="12">
    <location>
        <begin position="104"/>
        <end position="150"/>
    </location>
</feature>
<dbReference type="PROSITE" id="PS01187">
    <property type="entry name" value="EGF_CA"/>
    <property type="match status" value="11"/>
</dbReference>
<feature type="region of interest" description="Disordered" evidence="11">
    <location>
        <begin position="2101"/>
        <end position="2146"/>
    </location>
</feature>
<dbReference type="CDD" id="cd00054">
    <property type="entry name" value="EGF_CA"/>
    <property type="match status" value="26"/>
</dbReference>
<feature type="domain" description="TB" evidence="13">
    <location>
        <begin position="238"/>
        <end position="278"/>
    </location>
</feature>
<dbReference type="FunFam" id="2.10.25.10:FF:000003">
    <property type="entry name" value="fibrillin-1 isoform X1"/>
    <property type="match status" value="7"/>
</dbReference>
<evidence type="ECO:0000313" key="14">
    <source>
        <dbReference type="EMBL" id="KAK2552907.1"/>
    </source>
</evidence>
<feature type="domain" description="EGF-like" evidence="12">
    <location>
        <begin position="418"/>
        <end position="458"/>
    </location>
</feature>
<feature type="domain" description="EGF-like" evidence="12">
    <location>
        <begin position="1283"/>
        <end position="1320"/>
    </location>
</feature>
<dbReference type="PANTHER" id="PTHR47333:SF5">
    <property type="entry name" value="FIBRILLIN-3"/>
    <property type="match status" value="1"/>
</dbReference>
<feature type="domain" description="EGF-like" evidence="12">
    <location>
        <begin position="750"/>
        <end position="790"/>
    </location>
</feature>
<evidence type="ECO:0000256" key="1">
    <source>
        <dbReference type="ARBA" id="ARBA00004498"/>
    </source>
</evidence>
<dbReference type="FunFam" id="2.10.25.10:FF:000038">
    <property type="entry name" value="Fibrillin 2"/>
    <property type="match status" value="4"/>
</dbReference>
<evidence type="ECO:0000256" key="11">
    <source>
        <dbReference type="SAM" id="MobiDB-lite"/>
    </source>
</evidence>
<dbReference type="EMBL" id="JARQWQ010000082">
    <property type="protein sequence ID" value="KAK2552907.1"/>
    <property type="molecule type" value="Genomic_DNA"/>
</dbReference>
<feature type="compositionally biased region" description="Polar residues" evidence="11">
    <location>
        <begin position="2116"/>
        <end position="2132"/>
    </location>
</feature>
<feature type="disulfide bond" evidence="9">
    <location>
        <begin position="506"/>
        <end position="516"/>
    </location>
</feature>
<evidence type="ECO:0000256" key="6">
    <source>
        <dbReference type="ARBA" id="ARBA00022737"/>
    </source>
</evidence>
<feature type="domain" description="EGF-like" evidence="12">
    <location>
        <begin position="1992"/>
        <end position="2032"/>
    </location>
</feature>
<feature type="domain" description="EGF-like" evidence="12">
    <location>
        <begin position="1831"/>
        <end position="1871"/>
    </location>
</feature>
<dbReference type="InterPro" id="IPR026823">
    <property type="entry name" value="cEGF"/>
</dbReference>
<dbReference type="SUPFAM" id="SSF57581">
    <property type="entry name" value="TB module/8-cys domain"/>
    <property type="match status" value="7"/>
</dbReference>
<feature type="domain" description="EGF-like" evidence="12">
    <location>
        <begin position="1324"/>
        <end position="1365"/>
    </location>
</feature>
<feature type="domain" description="TB" evidence="13">
    <location>
        <begin position="37"/>
        <end position="92"/>
    </location>
</feature>
<dbReference type="Pfam" id="PF16021">
    <property type="entry name" value="PDCD7"/>
    <property type="match status" value="1"/>
</dbReference>
<keyword evidence="15" id="KW-1185">Reference proteome</keyword>
<feature type="domain" description="TB" evidence="13">
    <location>
        <begin position="919"/>
        <end position="969"/>
    </location>
</feature>
<feature type="domain" description="EGF-like" evidence="12">
    <location>
        <begin position="709"/>
        <end position="749"/>
    </location>
</feature>
<dbReference type="Proteomes" id="UP001249851">
    <property type="component" value="Unassembled WGS sequence"/>
</dbReference>
<name>A0AAD9Q190_ACRCE</name>
<feature type="domain" description="EGF-like" evidence="12">
    <location>
        <begin position="1366"/>
        <end position="1403"/>
    </location>
</feature>
<keyword evidence="4 9" id="KW-0245">EGF-like domain</keyword>
<reference evidence="14" key="2">
    <citation type="journal article" date="2023" name="Science">
        <title>Genomic signatures of disease resistance in endangered staghorn corals.</title>
        <authorList>
            <person name="Vollmer S.V."/>
            <person name="Selwyn J.D."/>
            <person name="Despard B.A."/>
            <person name="Roesel C.L."/>
        </authorList>
    </citation>
    <scope>NUCLEOTIDE SEQUENCE</scope>
    <source>
        <strain evidence="14">K2</strain>
    </source>
</reference>
<dbReference type="PROSITE" id="PS51364">
    <property type="entry name" value="TB"/>
    <property type="match status" value="7"/>
</dbReference>
<dbReference type="InterPro" id="IPR001881">
    <property type="entry name" value="EGF-like_Ca-bd_dom"/>
</dbReference>
<feature type="domain" description="EGF-like" evidence="12">
    <location>
        <begin position="193"/>
        <end position="229"/>
    </location>
</feature>
<feature type="disulfide bond" evidence="9">
    <location>
        <begin position="1206"/>
        <end position="1216"/>
    </location>
</feature>
<keyword evidence="8" id="KW-0325">Glycoprotein</keyword>
<evidence type="ECO:0000313" key="15">
    <source>
        <dbReference type="Proteomes" id="UP001249851"/>
    </source>
</evidence>
<evidence type="ECO:0000259" key="13">
    <source>
        <dbReference type="PROSITE" id="PS51364"/>
    </source>
</evidence>
<comment type="subcellular location">
    <subcellularLocation>
        <location evidence="1">Secreted</location>
        <location evidence="1">Extracellular space</location>
        <location evidence="1">Extracellular matrix</location>
    </subcellularLocation>
</comment>
<feature type="coiled-coil region" evidence="10">
    <location>
        <begin position="2863"/>
        <end position="2899"/>
    </location>
</feature>
<feature type="domain" description="EGF-like" evidence="12">
    <location>
        <begin position="502"/>
        <end position="541"/>
    </location>
</feature>
<dbReference type="InterPro" id="IPR031974">
    <property type="entry name" value="PDCD7"/>
</dbReference>
<reference evidence="14" key="1">
    <citation type="journal article" date="2023" name="G3 (Bethesda)">
        <title>Whole genome assembly and annotation of the endangered Caribbean coral Acropora cervicornis.</title>
        <authorList>
            <person name="Selwyn J.D."/>
            <person name="Vollmer S.V."/>
        </authorList>
    </citation>
    <scope>NUCLEOTIDE SEQUENCE</scope>
    <source>
        <strain evidence="14">K2</strain>
    </source>
</reference>
<dbReference type="PROSITE" id="PS00010">
    <property type="entry name" value="ASX_HYDROXYL"/>
    <property type="match status" value="32"/>
</dbReference>
<dbReference type="PROSITE" id="PS01186">
    <property type="entry name" value="EGF_2"/>
    <property type="match status" value="24"/>
</dbReference>
<feature type="domain" description="EGF-like" evidence="12">
    <location>
        <begin position="1604"/>
        <end position="1644"/>
    </location>
</feature>
<evidence type="ECO:0000256" key="2">
    <source>
        <dbReference type="ARBA" id="ARBA00022525"/>
    </source>
</evidence>
<feature type="domain" description="EGF-like" evidence="12">
    <location>
        <begin position="1872"/>
        <end position="1910"/>
    </location>
</feature>
<dbReference type="FunFam" id="2.10.25.10:FF:000139">
    <property type="entry name" value="Fibulin-1"/>
    <property type="match status" value="1"/>
</dbReference>
<dbReference type="Pfam" id="PF00683">
    <property type="entry name" value="TB"/>
    <property type="match status" value="7"/>
</dbReference>
<evidence type="ECO:0000256" key="5">
    <source>
        <dbReference type="ARBA" id="ARBA00022729"/>
    </source>
</evidence>
<feature type="domain" description="EGF-like" evidence="12">
    <location>
        <begin position="624"/>
        <end position="666"/>
    </location>
</feature>
<evidence type="ECO:0000256" key="9">
    <source>
        <dbReference type="PROSITE-ProRule" id="PRU00076"/>
    </source>
</evidence>
<dbReference type="Pfam" id="PF07645">
    <property type="entry name" value="EGF_CA"/>
    <property type="match status" value="26"/>
</dbReference>
<accession>A0AAD9Q190</accession>
<dbReference type="InterPro" id="IPR052080">
    <property type="entry name" value="vWF_C/EGF_Fibrillin"/>
</dbReference>
<comment type="caution">
    <text evidence="14">The sequence shown here is derived from an EMBL/GenBank/DDBJ whole genome shotgun (WGS) entry which is preliminary data.</text>
</comment>
<feature type="domain" description="EGF-like" evidence="12">
    <location>
        <begin position="1521"/>
        <end position="1562"/>
    </location>
</feature>
<feature type="domain" description="EGF-like" evidence="12">
    <location>
        <begin position="1160"/>
        <end position="1201"/>
    </location>
</feature>
<dbReference type="Pfam" id="PF12662">
    <property type="entry name" value="cEGF"/>
    <property type="match status" value="6"/>
</dbReference>
<feature type="domain" description="EGF-like" evidence="12">
    <location>
        <begin position="833"/>
        <end position="873"/>
    </location>
</feature>
<dbReference type="FunFam" id="2.10.25.10:FF:000240">
    <property type="entry name" value="Vitamin K-dependent protein S"/>
    <property type="match status" value="1"/>
</dbReference>
<feature type="domain" description="EGF-like" evidence="12">
    <location>
        <begin position="542"/>
        <end position="582"/>
    </location>
</feature>
<feature type="domain" description="TB" evidence="13">
    <location>
        <begin position="346"/>
        <end position="398"/>
    </location>
</feature>
<feature type="domain" description="EGF-like" evidence="12">
    <location>
        <begin position="874"/>
        <end position="914"/>
    </location>
</feature>
<dbReference type="FunFam" id="2.10.25.10:FF:000002">
    <property type="entry name" value="Latent-transforming growth factor beta-binding protein 3"/>
    <property type="match status" value="2"/>
</dbReference>
<feature type="domain" description="EGF-like" evidence="12">
    <location>
        <begin position="1645"/>
        <end position="1683"/>
    </location>
</feature>
<dbReference type="Pfam" id="PF00008">
    <property type="entry name" value="EGF"/>
    <property type="match status" value="1"/>
</dbReference>
<keyword evidence="3" id="KW-0272">Extracellular matrix</keyword>
<evidence type="ECO:0000259" key="12">
    <source>
        <dbReference type="PROSITE" id="PS50026"/>
    </source>
</evidence>
<organism evidence="14 15">
    <name type="scientific">Acropora cervicornis</name>
    <name type="common">Staghorn coral</name>
    <dbReference type="NCBI Taxonomy" id="6130"/>
    <lineage>
        <taxon>Eukaryota</taxon>
        <taxon>Metazoa</taxon>
        <taxon>Cnidaria</taxon>
        <taxon>Anthozoa</taxon>
        <taxon>Hexacorallia</taxon>
        <taxon>Scleractinia</taxon>
        <taxon>Astrocoeniina</taxon>
        <taxon>Acroporidae</taxon>
        <taxon>Acropora</taxon>
    </lineage>
</organism>
<dbReference type="GO" id="GO:0071944">
    <property type="term" value="C:cell periphery"/>
    <property type="evidence" value="ECO:0007669"/>
    <property type="project" value="UniProtKB-ARBA"/>
</dbReference>
<feature type="domain" description="EGF-like" evidence="12">
    <location>
        <begin position="300"/>
        <end position="341"/>
    </location>
</feature>
<feature type="domain" description="TB" evidence="13">
    <location>
        <begin position="1455"/>
        <end position="1506"/>
    </location>
</feature>
<dbReference type="PANTHER" id="PTHR47333">
    <property type="entry name" value="VON WILLEBRAND FACTOR C AND EGF DOMAIN-CONTAINING PROTEIN"/>
    <property type="match status" value="1"/>
</dbReference>
<dbReference type="Gene3D" id="3.90.290.10">
    <property type="entry name" value="TGF-beta binding (TB) domain"/>
    <property type="match status" value="7"/>
</dbReference>
<dbReference type="SMART" id="SM00181">
    <property type="entry name" value="EGF"/>
    <property type="match status" value="38"/>
</dbReference>
<keyword evidence="2" id="KW-0964">Secreted</keyword>
<feature type="domain" description="TB" evidence="13">
    <location>
        <begin position="1730"/>
        <end position="1783"/>
    </location>
</feature>
<dbReference type="FunFam" id="2.10.25.10:FF:000005">
    <property type="entry name" value="Fibrillin 2"/>
    <property type="match status" value="5"/>
</dbReference>